<sequence length="41" mass="4749">MEKTVSVFSIKPLVCEKKVIEISYSKYKKTIHGNTAFKDKE</sequence>
<reference evidence="1 2" key="1">
    <citation type="journal article" date="2011" name="J. Bacteriol.">
        <title>Comparative genomics of 28 Salmonella enterica isolates: evidence for CRISPR-mediated adaptive sublineage evolution.</title>
        <authorList>
            <person name="Fricke W.F."/>
            <person name="Mammel M.K."/>
            <person name="McDermott P.F."/>
            <person name="Tartera C."/>
            <person name="White D.G."/>
            <person name="Leclerc J.E."/>
            <person name="Ravel J."/>
            <person name="Cebula T.A."/>
        </authorList>
    </citation>
    <scope>NUCLEOTIDE SEQUENCE [LARGE SCALE GENOMIC DNA]</scope>
    <source>
        <strain evidence="1 2">SL483</strain>
    </source>
</reference>
<dbReference type="AlphaFoldDB" id="B5F996"/>
<dbReference type="Proteomes" id="UP000008819">
    <property type="component" value="Chromosome"/>
</dbReference>
<evidence type="ECO:0000313" key="2">
    <source>
        <dbReference type="Proteomes" id="UP000008819"/>
    </source>
</evidence>
<organism evidence="1 2">
    <name type="scientific">Salmonella agona (strain SL483)</name>
    <dbReference type="NCBI Taxonomy" id="454166"/>
    <lineage>
        <taxon>Bacteria</taxon>
        <taxon>Pseudomonadati</taxon>
        <taxon>Pseudomonadota</taxon>
        <taxon>Gammaproteobacteria</taxon>
        <taxon>Enterobacterales</taxon>
        <taxon>Enterobacteriaceae</taxon>
        <taxon>Salmonella</taxon>
    </lineage>
</organism>
<name>B5F996_SALA4</name>
<gene>
    <name evidence="1" type="ordered locus">SeAg_B2082</name>
</gene>
<accession>B5F996</accession>
<dbReference type="EMBL" id="CP001138">
    <property type="protein sequence ID" value="ACH48480.1"/>
    <property type="molecule type" value="Genomic_DNA"/>
</dbReference>
<evidence type="ECO:0000313" key="1">
    <source>
        <dbReference type="EMBL" id="ACH48480.1"/>
    </source>
</evidence>
<protein>
    <submittedName>
        <fullName evidence="1">Uncharacterized protein</fullName>
    </submittedName>
</protein>
<proteinExistence type="predicted"/>
<dbReference type="HOGENOM" id="CLU_3276226_0_0_6"/>
<dbReference type="KEGG" id="sea:SeAg_B2082"/>